<sequence>MKIQSSNFNIQPDVSKYPEQLQMLIDSRNYFVISTVMSSSLSVPMTWLSMVTKRRDVSKEHHILFVEEIKKVEESVNLKVEALKFEMSKEVAKIEQNYSSLHGKVDIIVDAIKKLVEYYTFFSTKLDAMTETYSKLFAKMEEFLESLKESMSKINLSHSSSISQESM</sequence>
<gene>
    <name evidence="1" type="ORF">LSALG_LOCUS6887</name>
</gene>
<evidence type="ECO:0000313" key="1">
    <source>
        <dbReference type="EMBL" id="CAI9266319.1"/>
    </source>
</evidence>
<dbReference type="Proteomes" id="UP001177003">
    <property type="component" value="Chromosome 0"/>
</dbReference>
<organism evidence="1 2">
    <name type="scientific">Lactuca saligna</name>
    <name type="common">Willowleaf lettuce</name>
    <dbReference type="NCBI Taxonomy" id="75948"/>
    <lineage>
        <taxon>Eukaryota</taxon>
        <taxon>Viridiplantae</taxon>
        <taxon>Streptophyta</taxon>
        <taxon>Embryophyta</taxon>
        <taxon>Tracheophyta</taxon>
        <taxon>Spermatophyta</taxon>
        <taxon>Magnoliopsida</taxon>
        <taxon>eudicotyledons</taxon>
        <taxon>Gunneridae</taxon>
        <taxon>Pentapetalae</taxon>
        <taxon>asterids</taxon>
        <taxon>campanulids</taxon>
        <taxon>Asterales</taxon>
        <taxon>Asteraceae</taxon>
        <taxon>Cichorioideae</taxon>
        <taxon>Cichorieae</taxon>
        <taxon>Lactucinae</taxon>
        <taxon>Lactuca</taxon>
    </lineage>
</organism>
<proteinExistence type="predicted"/>
<dbReference type="EMBL" id="OX465086">
    <property type="protein sequence ID" value="CAI9266319.1"/>
    <property type="molecule type" value="Genomic_DNA"/>
</dbReference>
<accession>A0AA35VCU3</accession>
<name>A0AA35VCU3_LACSI</name>
<keyword evidence="2" id="KW-1185">Reference proteome</keyword>
<evidence type="ECO:0000313" key="2">
    <source>
        <dbReference type="Proteomes" id="UP001177003"/>
    </source>
</evidence>
<dbReference type="AlphaFoldDB" id="A0AA35VCU3"/>
<protein>
    <submittedName>
        <fullName evidence="1">Uncharacterized protein</fullName>
    </submittedName>
</protein>
<reference evidence="1" key="1">
    <citation type="submission" date="2023-04" db="EMBL/GenBank/DDBJ databases">
        <authorList>
            <person name="Vijverberg K."/>
            <person name="Xiong W."/>
            <person name="Schranz E."/>
        </authorList>
    </citation>
    <scope>NUCLEOTIDE SEQUENCE</scope>
</reference>